<comment type="caution">
    <text evidence="2">The sequence shown here is derived from an EMBL/GenBank/DDBJ whole genome shotgun (WGS) entry which is preliminary data.</text>
</comment>
<organism evidence="2 3">
    <name type="scientific">Nocardia aobensis</name>
    <dbReference type="NCBI Taxonomy" id="257277"/>
    <lineage>
        <taxon>Bacteria</taxon>
        <taxon>Bacillati</taxon>
        <taxon>Actinomycetota</taxon>
        <taxon>Actinomycetes</taxon>
        <taxon>Mycobacteriales</taxon>
        <taxon>Nocardiaceae</taxon>
        <taxon>Nocardia</taxon>
    </lineage>
</organism>
<feature type="transmembrane region" description="Helical" evidence="1">
    <location>
        <begin position="62"/>
        <end position="87"/>
    </location>
</feature>
<evidence type="ECO:0000313" key="3">
    <source>
        <dbReference type="Proteomes" id="UP001601442"/>
    </source>
</evidence>
<keyword evidence="1" id="KW-1133">Transmembrane helix</keyword>
<protein>
    <recommendedName>
        <fullName evidence="4">DUF4386 domain-containing protein</fullName>
    </recommendedName>
</protein>
<accession>A0ABW6P9Z5</accession>
<sequence>MQTIVESRSPRQGLRSQWIALWLLPVFGAVLVVAFLAFPGFLPPMSPASDAATIAQFYSRHLGMIRFSMITFNLCGIMLIPFFMVIVVQMKRMATPSQVLAYSFLAAVVSGATLFAIADIFWLVAAFRPERDAQLIQLLNDLAWITFTAPIGMVVAQMACLALAVRLDAQPRPIFPRWVAPFSLVVGAAMAPAALSVAFRDGPLAWNGLVSFWLRIVAFTVFLLVMFFVVADAIRRQATDCEA</sequence>
<proteinExistence type="predicted"/>
<evidence type="ECO:0000256" key="1">
    <source>
        <dbReference type="SAM" id="Phobius"/>
    </source>
</evidence>
<dbReference type="Proteomes" id="UP001601442">
    <property type="component" value="Unassembled WGS sequence"/>
</dbReference>
<feature type="transmembrane region" description="Helical" evidence="1">
    <location>
        <begin position="99"/>
        <end position="124"/>
    </location>
</feature>
<evidence type="ECO:0008006" key="4">
    <source>
        <dbReference type="Google" id="ProtNLM"/>
    </source>
</evidence>
<gene>
    <name evidence="2" type="ORF">ACFYU5_26525</name>
</gene>
<feature type="transmembrane region" description="Helical" evidence="1">
    <location>
        <begin position="21"/>
        <end position="42"/>
    </location>
</feature>
<name>A0ABW6P9Z5_9NOCA</name>
<keyword evidence="3" id="KW-1185">Reference proteome</keyword>
<feature type="transmembrane region" description="Helical" evidence="1">
    <location>
        <begin position="212"/>
        <end position="231"/>
    </location>
</feature>
<feature type="transmembrane region" description="Helical" evidence="1">
    <location>
        <begin position="179"/>
        <end position="200"/>
    </location>
</feature>
<dbReference type="EMBL" id="JBIAMT010000005">
    <property type="protein sequence ID" value="MFF0499984.1"/>
    <property type="molecule type" value="Genomic_DNA"/>
</dbReference>
<reference evidence="2 3" key="1">
    <citation type="submission" date="2024-10" db="EMBL/GenBank/DDBJ databases">
        <title>The Natural Products Discovery Center: Release of the First 8490 Sequenced Strains for Exploring Actinobacteria Biosynthetic Diversity.</title>
        <authorList>
            <person name="Kalkreuter E."/>
            <person name="Kautsar S.A."/>
            <person name="Yang D."/>
            <person name="Bader C.D."/>
            <person name="Teijaro C.N."/>
            <person name="Fluegel L."/>
            <person name="Davis C.M."/>
            <person name="Simpson J.R."/>
            <person name="Lauterbach L."/>
            <person name="Steele A.D."/>
            <person name="Gui C."/>
            <person name="Meng S."/>
            <person name="Li G."/>
            <person name="Viehrig K."/>
            <person name="Ye F."/>
            <person name="Su P."/>
            <person name="Kiefer A.F."/>
            <person name="Nichols A."/>
            <person name="Cepeda A.J."/>
            <person name="Yan W."/>
            <person name="Fan B."/>
            <person name="Jiang Y."/>
            <person name="Adhikari A."/>
            <person name="Zheng C.-J."/>
            <person name="Schuster L."/>
            <person name="Cowan T.M."/>
            <person name="Smanski M.J."/>
            <person name="Chevrette M.G."/>
            <person name="De Carvalho L.P.S."/>
            <person name="Shen B."/>
        </authorList>
    </citation>
    <scope>NUCLEOTIDE SEQUENCE [LARGE SCALE GENOMIC DNA]</scope>
    <source>
        <strain evidence="2 3">NPDC004119</strain>
    </source>
</reference>
<feature type="transmembrane region" description="Helical" evidence="1">
    <location>
        <begin position="144"/>
        <end position="167"/>
    </location>
</feature>
<keyword evidence="1" id="KW-0812">Transmembrane</keyword>
<keyword evidence="1" id="KW-0472">Membrane</keyword>
<evidence type="ECO:0000313" key="2">
    <source>
        <dbReference type="EMBL" id="MFF0499984.1"/>
    </source>
</evidence>
<dbReference type="RefSeq" id="WP_387398939.1">
    <property type="nucleotide sequence ID" value="NZ_JBIAMT010000005.1"/>
</dbReference>